<protein>
    <recommendedName>
        <fullName evidence="6 11">Phosphoglycerate kinase</fullName>
        <ecNumber evidence="5 11">2.7.2.3</ecNumber>
    </recommendedName>
</protein>
<dbReference type="InterPro" id="IPR036043">
    <property type="entry name" value="Phosphoglycerate_kinase_sf"/>
</dbReference>
<dbReference type="AlphaFoldDB" id="A0A350HCG3"/>
<dbReference type="GO" id="GO:0006096">
    <property type="term" value="P:glycolytic process"/>
    <property type="evidence" value="ECO:0007669"/>
    <property type="project" value="UniProtKB-UniRule"/>
</dbReference>
<sequence>MKIRELGSIDFKNKRVLLRTDYNVPVENNVITDDRRIKSTVKTINYLLEKNAKVIIISHLGRPKGREEKCSLKIVKKNLEKHLNREILFIDDIKANGVKEQIDKLPFPSVVMFENIRFYKEEQKQDPAFAEFLSKFGDVYVNDGFGVAHRGDVSVQMLAYKFKERAAGFLIAEEVKHLSYLNENPKNPYVFIVGGSKVSTKIQIIDNILEHASTVIIGGGLAFTFLKAQGFEIGKSLFEEDMISECKRIYSIAREKNVNILLPLDFAVAESVDSNKRREVKRDEIKENDIGLDIGELSAEIFKAAIESAKTVVWNGPMGLFENSAFACGTLEIAKAIADATKNKAFTVAGGGDSCSAIDQMNLKDSFSYISTGGGAMLEFLSGLKLPGIEALKEEE</sequence>
<evidence type="ECO:0000256" key="5">
    <source>
        <dbReference type="ARBA" id="ARBA00013061"/>
    </source>
</evidence>
<feature type="binding site" evidence="11 12">
    <location>
        <begin position="21"/>
        <end position="23"/>
    </location>
    <ligand>
        <name>substrate</name>
    </ligand>
</feature>
<dbReference type="HAMAP" id="MF_00145">
    <property type="entry name" value="Phosphoglyc_kinase"/>
    <property type="match status" value="1"/>
</dbReference>
<evidence type="ECO:0000256" key="9">
    <source>
        <dbReference type="ARBA" id="ARBA00022777"/>
    </source>
</evidence>
<reference evidence="15 16" key="1">
    <citation type="journal article" date="2018" name="Nat. Biotechnol.">
        <title>A standardized bacterial taxonomy based on genome phylogeny substantially revises the tree of life.</title>
        <authorList>
            <person name="Parks D.H."/>
            <person name="Chuvochina M."/>
            <person name="Waite D.W."/>
            <person name="Rinke C."/>
            <person name="Skarshewski A."/>
            <person name="Chaumeil P.A."/>
            <person name="Hugenholtz P."/>
        </authorList>
    </citation>
    <scope>NUCLEOTIDE SEQUENCE [LARGE SCALE GENOMIC DNA]</scope>
    <source>
        <strain evidence="15">UBA9956</strain>
    </source>
</reference>
<evidence type="ECO:0000256" key="12">
    <source>
        <dbReference type="PIRSR" id="PIRSR000724-1"/>
    </source>
</evidence>
<dbReference type="FunFam" id="3.40.50.1260:FF:000003">
    <property type="entry name" value="Phosphoglycerate kinase"/>
    <property type="match status" value="1"/>
</dbReference>
<dbReference type="EMBL" id="DMZY01000260">
    <property type="protein sequence ID" value="HAV93229.1"/>
    <property type="molecule type" value="Genomic_DNA"/>
</dbReference>
<evidence type="ECO:0000256" key="4">
    <source>
        <dbReference type="ARBA" id="ARBA00011245"/>
    </source>
</evidence>
<dbReference type="FunFam" id="3.40.50.1260:FF:000006">
    <property type="entry name" value="Phosphoglycerate kinase"/>
    <property type="match status" value="1"/>
</dbReference>
<feature type="binding site" evidence="11 13">
    <location>
        <position position="322"/>
    </location>
    <ligand>
        <name>ATP</name>
        <dbReference type="ChEBI" id="CHEBI:30616"/>
    </ligand>
</feature>
<evidence type="ECO:0000256" key="13">
    <source>
        <dbReference type="PIRSR" id="PIRSR000724-2"/>
    </source>
</evidence>
<evidence type="ECO:0000256" key="1">
    <source>
        <dbReference type="ARBA" id="ARBA00000642"/>
    </source>
</evidence>
<comment type="catalytic activity">
    <reaction evidence="1 11 14">
        <text>(2R)-3-phosphoglycerate + ATP = (2R)-3-phospho-glyceroyl phosphate + ADP</text>
        <dbReference type="Rhea" id="RHEA:14801"/>
        <dbReference type="ChEBI" id="CHEBI:30616"/>
        <dbReference type="ChEBI" id="CHEBI:57604"/>
        <dbReference type="ChEBI" id="CHEBI:58272"/>
        <dbReference type="ChEBI" id="CHEBI:456216"/>
        <dbReference type="EC" id="2.7.2.3"/>
    </reaction>
</comment>
<feature type="binding site" evidence="11">
    <location>
        <position position="291"/>
    </location>
    <ligand>
        <name>ATP</name>
        <dbReference type="ChEBI" id="CHEBI:30616"/>
    </ligand>
</feature>
<evidence type="ECO:0000256" key="8">
    <source>
        <dbReference type="ARBA" id="ARBA00022741"/>
    </source>
</evidence>
<dbReference type="PRINTS" id="PR00477">
    <property type="entry name" value="PHGLYCKINASE"/>
</dbReference>
<keyword evidence="8 11" id="KW-0547">Nucleotide-binding</keyword>
<evidence type="ECO:0000256" key="10">
    <source>
        <dbReference type="ARBA" id="ARBA00022840"/>
    </source>
</evidence>
<feature type="binding site" evidence="11">
    <location>
        <position position="150"/>
    </location>
    <ligand>
        <name>substrate</name>
    </ligand>
</feature>
<keyword evidence="9 11" id="KW-0418">Kinase</keyword>
<evidence type="ECO:0000256" key="2">
    <source>
        <dbReference type="ARBA" id="ARBA00004838"/>
    </source>
</evidence>
<dbReference type="GO" id="GO:0005829">
    <property type="term" value="C:cytosol"/>
    <property type="evidence" value="ECO:0007669"/>
    <property type="project" value="TreeGrafter"/>
</dbReference>
<gene>
    <name evidence="11 15" type="primary">pgk</name>
    <name evidence="15" type="ORF">DCW38_08655</name>
</gene>
<name>A0A350HCG3_UNCW3</name>
<comment type="subunit">
    <text evidence="4 11">Monomer.</text>
</comment>
<feature type="binding site" evidence="11 13">
    <location>
        <begin position="351"/>
        <end position="354"/>
    </location>
    <ligand>
        <name>ATP</name>
        <dbReference type="ChEBI" id="CHEBI:30616"/>
    </ligand>
</feature>
<feature type="binding site" evidence="11 12">
    <location>
        <begin position="59"/>
        <end position="62"/>
    </location>
    <ligand>
        <name>substrate</name>
    </ligand>
</feature>
<accession>A0A350HCG3</accession>
<feature type="binding site" evidence="12">
    <location>
        <position position="117"/>
    </location>
    <ligand>
        <name>(2R)-3-phosphoglycerate</name>
        <dbReference type="ChEBI" id="CHEBI:58272"/>
    </ligand>
</feature>
<organism evidence="15 16">
    <name type="scientific">candidate division WOR-3 bacterium</name>
    <dbReference type="NCBI Taxonomy" id="2052148"/>
    <lineage>
        <taxon>Bacteria</taxon>
        <taxon>Bacteria division WOR-3</taxon>
    </lineage>
</organism>
<evidence type="ECO:0000313" key="16">
    <source>
        <dbReference type="Proteomes" id="UP000264062"/>
    </source>
</evidence>
<evidence type="ECO:0000256" key="11">
    <source>
        <dbReference type="HAMAP-Rule" id="MF_00145"/>
    </source>
</evidence>
<feature type="binding site" evidence="11 13">
    <location>
        <position position="201"/>
    </location>
    <ligand>
        <name>ATP</name>
        <dbReference type="ChEBI" id="CHEBI:30616"/>
    </ligand>
</feature>
<dbReference type="EC" id="2.7.2.3" evidence="5 11"/>
<feature type="binding site" evidence="12">
    <location>
        <position position="150"/>
    </location>
    <ligand>
        <name>(2R)-3-phosphoglycerate</name>
        <dbReference type="ChEBI" id="CHEBI:58272"/>
    </ligand>
</feature>
<evidence type="ECO:0000256" key="6">
    <source>
        <dbReference type="ARBA" id="ARBA00016471"/>
    </source>
</evidence>
<feature type="binding site" evidence="11">
    <location>
        <position position="117"/>
    </location>
    <ligand>
        <name>substrate</name>
    </ligand>
</feature>
<comment type="similarity">
    <text evidence="3 11 14">Belongs to the phosphoglycerate kinase family.</text>
</comment>
<dbReference type="Proteomes" id="UP000264062">
    <property type="component" value="Unassembled WGS sequence"/>
</dbReference>
<keyword evidence="10 11" id="KW-0067">ATP-binding</keyword>
<comment type="caution">
    <text evidence="15">The sequence shown here is derived from an EMBL/GenBank/DDBJ whole genome shotgun (WGS) entry which is preliminary data.</text>
</comment>
<evidence type="ECO:0000256" key="14">
    <source>
        <dbReference type="RuleBase" id="RU000532"/>
    </source>
</evidence>
<dbReference type="PANTHER" id="PTHR11406">
    <property type="entry name" value="PHOSPHOGLYCERATE KINASE"/>
    <property type="match status" value="1"/>
</dbReference>
<dbReference type="InterPro" id="IPR001576">
    <property type="entry name" value="Phosphoglycerate_kinase"/>
</dbReference>
<dbReference type="PROSITE" id="PS00111">
    <property type="entry name" value="PGLYCERATE_KINASE"/>
    <property type="match status" value="1"/>
</dbReference>
<feature type="binding site" evidence="11">
    <location>
        <position position="36"/>
    </location>
    <ligand>
        <name>substrate</name>
    </ligand>
</feature>
<dbReference type="PIRSF" id="PIRSF000724">
    <property type="entry name" value="Pgk"/>
    <property type="match status" value="1"/>
</dbReference>
<dbReference type="GO" id="GO:0043531">
    <property type="term" value="F:ADP binding"/>
    <property type="evidence" value="ECO:0007669"/>
    <property type="project" value="TreeGrafter"/>
</dbReference>
<dbReference type="UniPathway" id="UPA00109">
    <property type="reaction ID" value="UER00185"/>
</dbReference>
<evidence type="ECO:0000313" key="15">
    <source>
        <dbReference type="EMBL" id="HAV93229.1"/>
    </source>
</evidence>
<dbReference type="GO" id="GO:0006094">
    <property type="term" value="P:gluconeogenesis"/>
    <property type="evidence" value="ECO:0007669"/>
    <property type="project" value="TreeGrafter"/>
</dbReference>
<dbReference type="InterPro" id="IPR015911">
    <property type="entry name" value="Phosphoglycerate_kinase_CS"/>
</dbReference>
<keyword evidence="11" id="KW-0963">Cytoplasm</keyword>
<keyword evidence="7 11" id="KW-0808">Transferase</keyword>
<feature type="binding site" evidence="12">
    <location>
        <position position="36"/>
    </location>
    <ligand>
        <name>(2R)-3-phosphoglycerate</name>
        <dbReference type="ChEBI" id="CHEBI:58272"/>
    </ligand>
</feature>
<dbReference type="GO" id="GO:0005524">
    <property type="term" value="F:ATP binding"/>
    <property type="evidence" value="ECO:0007669"/>
    <property type="project" value="UniProtKB-KW"/>
</dbReference>
<comment type="subcellular location">
    <subcellularLocation>
        <location evidence="11">Cytoplasm</location>
    </subcellularLocation>
</comment>
<evidence type="ECO:0000256" key="7">
    <source>
        <dbReference type="ARBA" id="ARBA00022679"/>
    </source>
</evidence>
<dbReference type="PANTHER" id="PTHR11406:SF23">
    <property type="entry name" value="PHOSPHOGLYCERATE KINASE 1, CHLOROPLASTIC-RELATED"/>
    <property type="match status" value="1"/>
</dbReference>
<dbReference type="SUPFAM" id="SSF53748">
    <property type="entry name" value="Phosphoglycerate kinase"/>
    <property type="match status" value="1"/>
</dbReference>
<proteinExistence type="inferred from homology"/>
<dbReference type="Gene3D" id="3.40.50.1260">
    <property type="entry name" value="Phosphoglycerate kinase, N-terminal domain"/>
    <property type="match status" value="2"/>
</dbReference>
<evidence type="ECO:0000256" key="3">
    <source>
        <dbReference type="ARBA" id="ARBA00008982"/>
    </source>
</evidence>
<keyword evidence="11" id="KW-0324">Glycolysis</keyword>
<dbReference type="InterPro" id="IPR015824">
    <property type="entry name" value="Phosphoglycerate_kinase_N"/>
</dbReference>
<dbReference type="Pfam" id="PF00162">
    <property type="entry name" value="PGK"/>
    <property type="match status" value="1"/>
</dbReference>
<dbReference type="GO" id="GO:0004618">
    <property type="term" value="F:phosphoglycerate kinase activity"/>
    <property type="evidence" value="ECO:0007669"/>
    <property type="project" value="UniProtKB-UniRule"/>
</dbReference>
<comment type="pathway">
    <text evidence="2 11">Carbohydrate degradation; glycolysis; pyruvate from D-glyceraldehyde 3-phosphate: step 2/5.</text>
</comment>